<keyword evidence="2" id="KW-0472">Membrane</keyword>
<evidence type="ECO:0000256" key="2">
    <source>
        <dbReference type="SAM" id="Phobius"/>
    </source>
</evidence>
<keyword evidence="3" id="KW-0732">Signal</keyword>
<reference evidence="4" key="1">
    <citation type="journal article" date="2020" name="Stud. Mycol.">
        <title>101 Dothideomycetes genomes: a test case for predicting lifestyles and emergence of pathogens.</title>
        <authorList>
            <person name="Haridas S."/>
            <person name="Albert R."/>
            <person name="Binder M."/>
            <person name="Bloem J."/>
            <person name="Labutti K."/>
            <person name="Salamov A."/>
            <person name="Andreopoulos B."/>
            <person name="Baker S."/>
            <person name="Barry K."/>
            <person name="Bills G."/>
            <person name="Bluhm B."/>
            <person name="Cannon C."/>
            <person name="Castanera R."/>
            <person name="Culley D."/>
            <person name="Daum C."/>
            <person name="Ezra D."/>
            <person name="Gonzalez J."/>
            <person name="Henrissat B."/>
            <person name="Kuo A."/>
            <person name="Liang C."/>
            <person name="Lipzen A."/>
            <person name="Lutzoni F."/>
            <person name="Magnuson J."/>
            <person name="Mondo S."/>
            <person name="Nolan M."/>
            <person name="Ohm R."/>
            <person name="Pangilinan J."/>
            <person name="Park H.-J."/>
            <person name="Ramirez L."/>
            <person name="Alfaro M."/>
            <person name="Sun H."/>
            <person name="Tritt A."/>
            <person name="Yoshinaga Y."/>
            <person name="Zwiers L.-H."/>
            <person name="Turgeon B."/>
            <person name="Goodwin S."/>
            <person name="Spatafora J."/>
            <person name="Crous P."/>
            <person name="Grigoriev I."/>
        </authorList>
    </citation>
    <scope>NUCLEOTIDE SEQUENCE</scope>
    <source>
        <strain evidence="4">CBS 133067</strain>
    </source>
</reference>
<evidence type="ECO:0000313" key="5">
    <source>
        <dbReference type="Proteomes" id="UP000799772"/>
    </source>
</evidence>
<dbReference type="AlphaFoldDB" id="A0A9P4IQQ4"/>
<keyword evidence="5" id="KW-1185">Reference proteome</keyword>
<gene>
    <name evidence="4" type="ORF">NA57DRAFT_71502</name>
</gene>
<keyword evidence="2" id="KW-0812">Transmembrane</keyword>
<protein>
    <recommendedName>
        <fullName evidence="6">Fucose-specific lectin</fullName>
    </recommendedName>
</protein>
<dbReference type="Proteomes" id="UP000799772">
    <property type="component" value="Unassembled WGS sequence"/>
</dbReference>
<feature type="signal peptide" evidence="3">
    <location>
        <begin position="1"/>
        <end position="21"/>
    </location>
</feature>
<dbReference type="EMBL" id="ML978122">
    <property type="protein sequence ID" value="KAF2102511.1"/>
    <property type="molecule type" value="Genomic_DNA"/>
</dbReference>
<comment type="caution">
    <text evidence="4">The sequence shown here is derived from an EMBL/GenBank/DDBJ whole genome shotgun (WGS) entry which is preliminary data.</text>
</comment>
<evidence type="ECO:0000313" key="4">
    <source>
        <dbReference type="EMBL" id="KAF2102511.1"/>
    </source>
</evidence>
<evidence type="ECO:0000256" key="3">
    <source>
        <dbReference type="SAM" id="SignalP"/>
    </source>
</evidence>
<proteinExistence type="predicted"/>
<sequence>MHAVHATIPTLFRIILPPTQALMTGSPPESNAPTSRDPDPDTSPQPSQPVNESNEHSTLELNTAYYEQFIEHGTSYPQRTFAEDSDSGIQRDGRGDIDNAPEAVWPDINATNREGPMQELESIPSKRRKCSPAILCGVLAAVVMVATGAILGGILGSRAVKTASRGGPPETSQSSTPSNSSAPKNTTSQAGPLSHSSLAACSWSETTTLLTYIRTFYQRENQGPILMSAYDGEGLEEPYGNWSFSALMDKDVPIMSNTPLAATIQYTGDEAYGVSKITDLRVFFFYANGTLGSVFTKEPFGNFSIDFDLAAEGVKVGRHSGLAATWIDCKGSFSDGCTTDPWLLVAFENDNGTLALWNMTNGNSSIFTPSVNSGNPALENLNGTDIKFASGSSLAFVKFSFSGEQSDPRLTGLLFQAYVDAGETSENPHEGLLNMLEWDPQNLIANTDANGGWGIDYRNMTVMRVGTPMAALNDQGFDFYVFSSRPNGGFQMLFSTAVEPYEPDLPVTVETGDNFNNVENYSSVATDSPGSVVLAIGNGSRGMIGMWAVVQGTISYVATIPSYDPNG</sequence>
<feature type="chain" id="PRO_5040452012" description="Fucose-specific lectin" evidence="3">
    <location>
        <begin position="22"/>
        <end position="567"/>
    </location>
</feature>
<dbReference type="Gene3D" id="2.120.10.70">
    <property type="entry name" value="Fucose-specific lectin"/>
    <property type="match status" value="1"/>
</dbReference>
<feature type="compositionally biased region" description="Polar residues" evidence="1">
    <location>
        <begin position="21"/>
        <end position="32"/>
    </location>
</feature>
<feature type="transmembrane region" description="Helical" evidence="2">
    <location>
        <begin position="133"/>
        <end position="155"/>
    </location>
</feature>
<accession>A0A9P4IQQ4</accession>
<feature type="compositionally biased region" description="Low complexity" evidence="1">
    <location>
        <begin position="168"/>
        <end position="188"/>
    </location>
</feature>
<keyword evidence="2" id="KW-1133">Transmembrane helix</keyword>
<feature type="region of interest" description="Disordered" evidence="1">
    <location>
        <begin position="76"/>
        <end position="126"/>
    </location>
</feature>
<evidence type="ECO:0000256" key="1">
    <source>
        <dbReference type="SAM" id="MobiDB-lite"/>
    </source>
</evidence>
<feature type="region of interest" description="Disordered" evidence="1">
    <location>
        <begin position="160"/>
        <end position="193"/>
    </location>
</feature>
<name>A0A9P4IQQ4_9PEZI</name>
<evidence type="ECO:0008006" key="6">
    <source>
        <dbReference type="Google" id="ProtNLM"/>
    </source>
</evidence>
<feature type="region of interest" description="Disordered" evidence="1">
    <location>
        <begin position="21"/>
        <end position="57"/>
    </location>
</feature>
<organism evidence="4 5">
    <name type="scientific">Rhizodiscina lignyota</name>
    <dbReference type="NCBI Taxonomy" id="1504668"/>
    <lineage>
        <taxon>Eukaryota</taxon>
        <taxon>Fungi</taxon>
        <taxon>Dikarya</taxon>
        <taxon>Ascomycota</taxon>
        <taxon>Pezizomycotina</taxon>
        <taxon>Dothideomycetes</taxon>
        <taxon>Pleosporomycetidae</taxon>
        <taxon>Aulographales</taxon>
        <taxon>Rhizodiscinaceae</taxon>
        <taxon>Rhizodiscina</taxon>
    </lineage>
</organism>
<dbReference type="SUPFAM" id="SSF89372">
    <property type="entry name" value="Fucose-specific lectin"/>
    <property type="match status" value="1"/>
</dbReference>